<dbReference type="Proteomes" id="UP001220324">
    <property type="component" value="Unassembled WGS sequence"/>
</dbReference>
<sequence length="288" mass="31181">MASEDRVAIIIGATSGIGSDLAKRLCTKGWKVACTGRRQAAGTQLLSELNTQNAEFIAADVSKYEDSVAVFQKVFKLWGRIDAVCVNAGIVDKSSVYIYDSKNKSIGDVPPAPDMSVVDINYKGVVYCTQLATHFMRYNSVPGGRIIITSSIGSVFPHESYPVYCGTKAAVNQFVRGAAPLLKQKENILLNVVMPGIVQTPIVPPEMIEAVSPECITPVETILKAYDVFLEDTTGMAGQLLEGSAEKLIYYQMPEPGNGRITERAVTVWEPLFEMMHGEKSGLPGAIP</sequence>
<dbReference type="InterPro" id="IPR036291">
    <property type="entry name" value="NAD(P)-bd_dom_sf"/>
</dbReference>
<dbReference type="PROSITE" id="PS00061">
    <property type="entry name" value="ADH_SHORT"/>
    <property type="match status" value="1"/>
</dbReference>
<dbReference type="GO" id="GO:0016491">
    <property type="term" value="F:oxidoreductase activity"/>
    <property type="evidence" value="ECO:0007669"/>
    <property type="project" value="UniProtKB-KW"/>
</dbReference>
<dbReference type="AlphaFoldDB" id="A0AAD6D2B4"/>
<organism evidence="4 5">
    <name type="scientific">Penicillium frequentans</name>
    <dbReference type="NCBI Taxonomy" id="3151616"/>
    <lineage>
        <taxon>Eukaryota</taxon>
        <taxon>Fungi</taxon>
        <taxon>Dikarya</taxon>
        <taxon>Ascomycota</taxon>
        <taxon>Pezizomycotina</taxon>
        <taxon>Eurotiomycetes</taxon>
        <taxon>Eurotiomycetidae</taxon>
        <taxon>Eurotiales</taxon>
        <taxon>Aspergillaceae</taxon>
        <taxon>Penicillium</taxon>
    </lineage>
</organism>
<dbReference type="PANTHER" id="PTHR44229">
    <property type="entry name" value="15-HYDROXYPROSTAGLANDIN DEHYDROGENASE [NAD(+)]"/>
    <property type="match status" value="1"/>
</dbReference>
<evidence type="ECO:0000313" key="5">
    <source>
        <dbReference type="Proteomes" id="UP001220324"/>
    </source>
</evidence>
<evidence type="ECO:0000256" key="2">
    <source>
        <dbReference type="ARBA" id="ARBA00022857"/>
    </source>
</evidence>
<proteinExistence type="inferred from homology"/>
<reference evidence="4 5" key="1">
    <citation type="journal article" date="2023" name="IMA Fungus">
        <title>Comparative genomic study of the Penicillium genus elucidates a diverse pangenome and 15 lateral gene transfer events.</title>
        <authorList>
            <person name="Petersen C."/>
            <person name="Sorensen T."/>
            <person name="Nielsen M.R."/>
            <person name="Sondergaard T.E."/>
            <person name="Sorensen J.L."/>
            <person name="Fitzpatrick D.A."/>
            <person name="Frisvad J.C."/>
            <person name="Nielsen K.L."/>
        </authorList>
    </citation>
    <scope>NUCLEOTIDE SEQUENCE [LARGE SCALE GENOMIC DNA]</scope>
    <source>
        <strain evidence="4 5">IBT 35679</strain>
    </source>
</reference>
<dbReference type="GO" id="GO:0005737">
    <property type="term" value="C:cytoplasm"/>
    <property type="evidence" value="ECO:0007669"/>
    <property type="project" value="TreeGrafter"/>
</dbReference>
<accession>A0AAD6D2B4</accession>
<evidence type="ECO:0000256" key="3">
    <source>
        <dbReference type="ARBA" id="ARBA00023002"/>
    </source>
</evidence>
<dbReference type="SUPFAM" id="SSF51735">
    <property type="entry name" value="NAD(P)-binding Rossmann-fold domains"/>
    <property type="match status" value="1"/>
</dbReference>
<dbReference type="InterPro" id="IPR002347">
    <property type="entry name" value="SDR_fam"/>
</dbReference>
<gene>
    <name evidence="4" type="ORF">N7494_001663</name>
</gene>
<protein>
    <submittedName>
        <fullName evidence="4">Short-chain dehydrogenase/reductase SDR</fullName>
    </submittedName>
</protein>
<keyword evidence="5" id="KW-1185">Reference proteome</keyword>
<keyword evidence="2" id="KW-0521">NADP</keyword>
<name>A0AAD6D2B4_9EURO</name>
<dbReference type="Gene3D" id="3.40.50.720">
    <property type="entry name" value="NAD(P)-binding Rossmann-like Domain"/>
    <property type="match status" value="1"/>
</dbReference>
<comment type="caution">
    <text evidence="4">The sequence shown here is derived from an EMBL/GenBank/DDBJ whole genome shotgun (WGS) entry which is preliminary data.</text>
</comment>
<dbReference type="EMBL" id="JAQIZZ010000002">
    <property type="protein sequence ID" value="KAJ5552285.1"/>
    <property type="molecule type" value="Genomic_DNA"/>
</dbReference>
<evidence type="ECO:0000313" key="4">
    <source>
        <dbReference type="EMBL" id="KAJ5552285.1"/>
    </source>
</evidence>
<dbReference type="PRINTS" id="PR00081">
    <property type="entry name" value="GDHRDH"/>
</dbReference>
<dbReference type="InterPro" id="IPR020904">
    <property type="entry name" value="Sc_DH/Rdtase_CS"/>
</dbReference>
<evidence type="ECO:0000256" key="1">
    <source>
        <dbReference type="ARBA" id="ARBA00006484"/>
    </source>
</evidence>
<dbReference type="PANTHER" id="PTHR44229:SF4">
    <property type="entry name" value="15-HYDROXYPROSTAGLANDIN DEHYDROGENASE [NAD(+)]"/>
    <property type="match status" value="1"/>
</dbReference>
<keyword evidence="3" id="KW-0560">Oxidoreductase</keyword>
<comment type="similarity">
    <text evidence="1">Belongs to the short-chain dehydrogenases/reductases (SDR) family.</text>
</comment>
<dbReference type="Pfam" id="PF00106">
    <property type="entry name" value="adh_short"/>
    <property type="match status" value="1"/>
</dbReference>